<dbReference type="AlphaFoldDB" id="A0ABD3MJV5"/>
<evidence type="ECO:0000256" key="1">
    <source>
        <dbReference type="SAM" id="MobiDB-lite"/>
    </source>
</evidence>
<evidence type="ECO:0000313" key="3">
    <source>
        <dbReference type="Proteomes" id="UP001530293"/>
    </source>
</evidence>
<keyword evidence="3" id="KW-1185">Reference proteome</keyword>
<dbReference type="PANTHER" id="PTHR31400">
    <property type="entry name" value="GUANYLYL CYCLASE DOMAIN CONTAINING PROTEIN 1 GUCD1"/>
    <property type="match status" value="1"/>
</dbReference>
<evidence type="ECO:0000313" key="2">
    <source>
        <dbReference type="EMBL" id="KAL3764365.1"/>
    </source>
</evidence>
<gene>
    <name evidence="2" type="ORF">ACHAWU_006003</name>
</gene>
<evidence type="ECO:0008006" key="4">
    <source>
        <dbReference type="Google" id="ProtNLM"/>
    </source>
</evidence>
<name>A0ABD3MJV5_9STRA</name>
<dbReference type="InterPro" id="IPR018616">
    <property type="entry name" value="GUCD1"/>
</dbReference>
<dbReference type="Pfam" id="PF09778">
    <property type="entry name" value="Guanylate_cyc_2"/>
    <property type="match status" value="2"/>
</dbReference>
<accession>A0ABD3MJV5</accession>
<comment type="caution">
    <text evidence="2">The sequence shown here is derived from an EMBL/GenBank/DDBJ whole genome shotgun (WGS) entry which is preliminary data.</text>
</comment>
<feature type="region of interest" description="Disordered" evidence="1">
    <location>
        <begin position="1"/>
        <end position="51"/>
    </location>
</feature>
<proteinExistence type="predicted"/>
<dbReference type="PANTHER" id="PTHR31400:SF1">
    <property type="entry name" value="PROTEIN GUCD1"/>
    <property type="match status" value="1"/>
</dbReference>
<dbReference type="Proteomes" id="UP001530293">
    <property type="component" value="Unassembled WGS sequence"/>
</dbReference>
<reference evidence="2 3" key="1">
    <citation type="submission" date="2024-10" db="EMBL/GenBank/DDBJ databases">
        <title>Updated reference genomes for cyclostephanoid diatoms.</title>
        <authorList>
            <person name="Roberts W.R."/>
            <person name="Alverson A.J."/>
        </authorList>
    </citation>
    <scope>NUCLEOTIDE SEQUENCE [LARGE SCALE GENOMIC DNA]</scope>
    <source>
        <strain evidence="2 3">AJA232-27</strain>
    </source>
</reference>
<dbReference type="EMBL" id="JALLBG020000107">
    <property type="protein sequence ID" value="KAL3764365.1"/>
    <property type="molecule type" value="Genomic_DNA"/>
</dbReference>
<protein>
    <recommendedName>
        <fullName evidence="4">Guanylyl cyclase</fullName>
    </recommendedName>
</protein>
<organism evidence="2 3">
    <name type="scientific">Discostella pseudostelligera</name>
    <dbReference type="NCBI Taxonomy" id="259834"/>
    <lineage>
        <taxon>Eukaryota</taxon>
        <taxon>Sar</taxon>
        <taxon>Stramenopiles</taxon>
        <taxon>Ochrophyta</taxon>
        <taxon>Bacillariophyta</taxon>
        <taxon>Coscinodiscophyceae</taxon>
        <taxon>Thalassiosirophycidae</taxon>
        <taxon>Stephanodiscales</taxon>
        <taxon>Stephanodiscaceae</taxon>
        <taxon>Discostella</taxon>
    </lineage>
</organism>
<sequence>MNAMLSHDDDDNNDDEVLHAAVTATAADEDKEEEDDAKHRHSNGNDTTETNYDSKYILDRIGKYPAEYHNRCQHSEESDIPHIRQDETWDCGLTCVQMILQWLSADVEDVVDDVDVINDSSYEAATDSIRQNITNIETVWMIEFVATKSIWTIDLVMLLQHILSCTPRISPNNTNIDTSNVNDERECSISCQMHLPQNFSYLFCSTNLGVEKSYSNLDYYQDAFQSDELRIQKLFNMAHGQNLPLLQTSHLELQVLVDVISHKDVVAIVLLDNVVLRNLPSSEYSGHYVILCGISYDEDLIHYAQLNCPDENDNTPNDDFCIAIKNPGSWKHVEYITPSIFEKAWRARGTDEDVIFIAKQVQGMDCIK</sequence>